<comment type="subcellular location">
    <subcellularLocation>
        <location evidence="1">Cell outer membrane</location>
        <topology evidence="1">Multi-pass membrane protein</topology>
    </subcellularLocation>
</comment>
<reference evidence="4 5" key="1">
    <citation type="submission" date="2018-04" db="EMBL/GenBank/DDBJ databases">
        <title>Pedobacter chongqingensis sp. nov., isolated from a rottenly hemp rope.</title>
        <authorList>
            <person name="Cai Y."/>
        </authorList>
    </citation>
    <scope>NUCLEOTIDE SEQUENCE [LARGE SCALE GENOMIC DNA]</scope>
    <source>
        <strain evidence="4 5">FJ4-8</strain>
    </source>
</reference>
<keyword evidence="1" id="KW-1134">Transmembrane beta strand</keyword>
<organism evidence="4 5">
    <name type="scientific">Pararcticibacter amylolyticus</name>
    <dbReference type="NCBI Taxonomy" id="2173175"/>
    <lineage>
        <taxon>Bacteria</taxon>
        <taxon>Pseudomonadati</taxon>
        <taxon>Bacteroidota</taxon>
        <taxon>Sphingobacteriia</taxon>
        <taxon>Sphingobacteriales</taxon>
        <taxon>Sphingobacteriaceae</taxon>
        <taxon>Pararcticibacter</taxon>
    </lineage>
</organism>
<keyword evidence="2" id="KW-0732">Signal</keyword>
<dbReference type="OrthoDB" id="603589at2"/>
<dbReference type="InterPro" id="IPR008969">
    <property type="entry name" value="CarboxyPept-like_regulatory"/>
</dbReference>
<comment type="similarity">
    <text evidence="1">Belongs to the TonB-dependent receptor family.</text>
</comment>
<dbReference type="InterPro" id="IPR037066">
    <property type="entry name" value="Plug_dom_sf"/>
</dbReference>
<keyword evidence="1" id="KW-0998">Cell outer membrane</keyword>
<dbReference type="Gene3D" id="2.170.130.10">
    <property type="entry name" value="TonB-dependent receptor, plug domain"/>
    <property type="match status" value="1"/>
</dbReference>
<comment type="caution">
    <text evidence="4">The sequence shown here is derived from an EMBL/GenBank/DDBJ whole genome shotgun (WGS) entry which is preliminary data.</text>
</comment>
<feature type="domain" description="TonB-dependent receptor plug" evidence="3">
    <location>
        <begin position="116"/>
        <end position="222"/>
    </location>
</feature>
<dbReference type="Pfam" id="PF13715">
    <property type="entry name" value="CarbopepD_reg_2"/>
    <property type="match status" value="1"/>
</dbReference>
<dbReference type="NCBIfam" id="TIGR04057">
    <property type="entry name" value="SusC_RagA_signa"/>
    <property type="match status" value="1"/>
</dbReference>
<dbReference type="AlphaFoldDB" id="A0A2U2PMH7"/>
<dbReference type="GO" id="GO:0009279">
    <property type="term" value="C:cell outer membrane"/>
    <property type="evidence" value="ECO:0007669"/>
    <property type="project" value="UniProtKB-SubCell"/>
</dbReference>
<gene>
    <name evidence="4" type="ORF">DDR33_01640</name>
</gene>
<accession>A0A2U2PMH7</accession>
<feature type="chain" id="PRO_5015494647" evidence="2">
    <location>
        <begin position="21"/>
        <end position="1043"/>
    </location>
</feature>
<dbReference type="InterPro" id="IPR012910">
    <property type="entry name" value="Plug_dom"/>
</dbReference>
<evidence type="ECO:0000313" key="4">
    <source>
        <dbReference type="EMBL" id="PWG82590.1"/>
    </source>
</evidence>
<dbReference type="RefSeq" id="WP_109414009.1">
    <property type="nucleotide sequence ID" value="NZ_QEAS01000001.1"/>
</dbReference>
<keyword evidence="1" id="KW-0813">Transport</keyword>
<feature type="signal peptide" evidence="2">
    <location>
        <begin position="1"/>
        <end position="20"/>
    </location>
</feature>
<keyword evidence="1" id="KW-0472">Membrane</keyword>
<evidence type="ECO:0000313" key="5">
    <source>
        <dbReference type="Proteomes" id="UP000245647"/>
    </source>
</evidence>
<dbReference type="InterPro" id="IPR023997">
    <property type="entry name" value="TonB-dep_OMP_SusC/RagA_CS"/>
</dbReference>
<name>A0A2U2PMH7_9SPHI</name>
<keyword evidence="5" id="KW-1185">Reference proteome</keyword>
<dbReference type="InterPro" id="IPR039426">
    <property type="entry name" value="TonB-dep_rcpt-like"/>
</dbReference>
<dbReference type="EMBL" id="QEAS01000001">
    <property type="protein sequence ID" value="PWG82590.1"/>
    <property type="molecule type" value="Genomic_DNA"/>
</dbReference>
<evidence type="ECO:0000256" key="2">
    <source>
        <dbReference type="SAM" id="SignalP"/>
    </source>
</evidence>
<dbReference type="InterPro" id="IPR023996">
    <property type="entry name" value="TonB-dep_OMP_SusC/RagA"/>
</dbReference>
<dbReference type="SUPFAM" id="SSF56935">
    <property type="entry name" value="Porins"/>
    <property type="match status" value="1"/>
</dbReference>
<evidence type="ECO:0000256" key="1">
    <source>
        <dbReference type="PROSITE-ProRule" id="PRU01360"/>
    </source>
</evidence>
<protein>
    <submittedName>
        <fullName evidence="4">SusC/RagA family protein</fullName>
    </submittedName>
</protein>
<dbReference type="SUPFAM" id="SSF49464">
    <property type="entry name" value="Carboxypeptidase regulatory domain-like"/>
    <property type="match status" value="1"/>
</dbReference>
<sequence>MNRFVLICMLLFCISAGALAQEVVEVTGMVTDTKKEPLIGVSISVLDAPGLGTTTDVKGRYKIKTERYKKLKFSYIGFDSQEILVKDAFVINVTMKESESSVLNEVVVTGTGVQKKASLTAAVTTVNVNDLKSNPTSSISNALAGNVPGVMAMMQSGQPGKNISEFWIRGISTFGGGSGALVLVDNIERSINEINIEDIESFSVLKDAAVTAIYGSRGANGVILITTKRGKQGKISITFKDENIYNTRTITPEFEDGPTYASLLNESRITRNQAPVYKPEELEILRLGLDPDLYPNVDWKSLLLRDGAMTYRANLNLNGGGATARYFVSGSYVDEGGMYKIDETLKNDYNTNANYKRWNYRLNTDIDITKTTVAKASVAGSLGKRNSPGLGDNDFWGALFGYSPVSMPILYSNGRVPAFGAGGQTNPWVVATQTGYNENWTNQVQTDITLEQNFDFITKGLRFRGIIGFDINNYNDILRRKWPEQWHAQRSRTETGEIVWDHVSDPRELYQSSSAGGVRREFFDGMFNYDRGFGNHNFGAVVKFTRDALVQTVSLGDDIKNGIARRNLALAGRATYNWKSRYFADFTFGYTGSENFALGEQYGFFPAVSFAWNLSEEPFIKNNLQWMNLFKIRYSHGRVGNDQLNGQRFPYLYTTEEIFRRDGNGNLVLDNGNRIPDGGYQWADFGLNRYYGGLRYSQVASPYVTWEVAVKKNLGFDLSLFRDKIGANLDFFDERRTGIYMPRYFLPEIVGLESTPSANVGAVKSRGFDGRFEYKQKLGEFNVVARGNITYSKNEILERDEENNVYSYLNQENYRVDQARGLIALGMFKDYDDIRNSPRQTFGDYQPGDLKYKDVNADGVVDDLDRVAIGATRRPNLIYGLGASVSWKGLDVNVHFQGAGKSTFFTYGKTVYAFSEGEWGQVMKGVMGDNRWISADISGDPSTENPNASYPRLSFGGNANNYRESTFWLRNGQYLRLKTVDIGYTLPKQLANRIKTNNIRIFMVGTNLVTWSKFKLWDPELASPRGEDYPLPKSITLGLSVNL</sequence>
<dbReference type="Proteomes" id="UP000245647">
    <property type="component" value="Unassembled WGS sequence"/>
</dbReference>
<proteinExistence type="inferred from homology"/>
<keyword evidence="1" id="KW-0812">Transmembrane</keyword>
<dbReference type="PROSITE" id="PS52016">
    <property type="entry name" value="TONB_DEPENDENT_REC_3"/>
    <property type="match status" value="1"/>
</dbReference>
<dbReference type="FunFam" id="2.170.130.10:FF:000003">
    <property type="entry name" value="SusC/RagA family TonB-linked outer membrane protein"/>
    <property type="match status" value="1"/>
</dbReference>
<dbReference type="NCBIfam" id="TIGR04056">
    <property type="entry name" value="OMP_RagA_SusC"/>
    <property type="match status" value="1"/>
</dbReference>
<dbReference type="Pfam" id="PF07715">
    <property type="entry name" value="Plug"/>
    <property type="match status" value="1"/>
</dbReference>
<evidence type="ECO:0000259" key="3">
    <source>
        <dbReference type="Pfam" id="PF07715"/>
    </source>
</evidence>